<dbReference type="AlphaFoldDB" id="A0A0L8MAW7"/>
<dbReference type="InterPro" id="IPR009097">
    <property type="entry name" value="Cyclic_Pdiesterase"/>
</dbReference>
<protein>
    <recommendedName>
        <fullName evidence="3">2'-5' RNA ligase</fullName>
    </recommendedName>
</protein>
<dbReference type="PATRIC" id="fig|1961.12.peg.5210"/>
<name>A0A0L8MAW7_STRVG</name>
<dbReference type="EMBL" id="LGUV01000336">
    <property type="protein sequence ID" value="KOG47546.1"/>
    <property type="molecule type" value="Genomic_DNA"/>
</dbReference>
<dbReference type="SUPFAM" id="SSF55144">
    <property type="entry name" value="LigT-like"/>
    <property type="match status" value="1"/>
</dbReference>
<dbReference type="Gene3D" id="3.90.1140.10">
    <property type="entry name" value="Cyclic phosphodiesterase"/>
    <property type="match status" value="1"/>
</dbReference>
<sequence length="221" mass="23630">MSVPRGVRMNDLMAVDVLLNPDESMLALAKRVNARMLTSVPAPTGFALDEHHRPHITTLQRYVRTAALDQVYAAIDGVVASVDLSTLKLTTHSIAHMKVQPSIGLAAIVVEPGPEVLDFQARLIDALQPYTGSGGTADAYVRTDAEPDINAPTLTYIENYVPDHSGANYLPHITVGLAALADLDGVEAEPFEPLTFSVNGVSIYQLGNNGTAARALKSWGM</sequence>
<dbReference type="Proteomes" id="UP000037084">
    <property type="component" value="Unassembled WGS sequence"/>
</dbReference>
<comment type="caution">
    <text evidence="1">The sequence shown here is derived from an EMBL/GenBank/DDBJ whole genome shotgun (WGS) entry which is preliminary data.</text>
</comment>
<accession>A0A0L8MAW7</accession>
<gene>
    <name evidence="1" type="ORF">ADK75_23195</name>
</gene>
<reference evidence="2" key="1">
    <citation type="submission" date="2015-07" db="EMBL/GenBank/DDBJ databases">
        <authorList>
            <consortium name="Consortium for Microbial Forensics and Genomics (microFORGE)"/>
            <person name="Knight B.M."/>
            <person name="Roberts D.P."/>
            <person name="Lin D."/>
            <person name="Hari K."/>
            <person name="Fletcher J."/>
            <person name="Melcher U."/>
            <person name="Blagden T."/>
            <person name="Winegar R.A."/>
        </authorList>
    </citation>
    <scope>NUCLEOTIDE SEQUENCE [LARGE SCALE GENOMIC DNA]</scope>
    <source>
        <strain evidence="2">NRRL B-1447</strain>
    </source>
</reference>
<evidence type="ECO:0000313" key="2">
    <source>
        <dbReference type="Proteomes" id="UP000037084"/>
    </source>
</evidence>
<evidence type="ECO:0008006" key="3">
    <source>
        <dbReference type="Google" id="ProtNLM"/>
    </source>
</evidence>
<organism evidence="1 2">
    <name type="scientific">Streptomyces virginiae</name>
    <name type="common">Streptomyces cinnamonensis</name>
    <dbReference type="NCBI Taxonomy" id="1961"/>
    <lineage>
        <taxon>Bacteria</taxon>
        <taxon>Bacillati</taxon>
        <taxon>Actinomycetota</taxon>
        <taxon>Actinomycetes</taxon>
        <taxon>Kitasatosporales</taxon>
        <taxon>Streptomycetaceae</taxon>
        <taxon>Streptomyces</taxon>
    </lineage>
</organism>
<evidence type="ECO:0000313" key="1">
    <source>
        <dbReference type="EMBL" id="KOG47546.1"/>
    </source>
</evidence>
<proteinExistence type="predicted"/>